<accession>A0A0Q3VG20</accession>
<dbReference type="AlphaFoldDB" id="A0A0Q3VG20"/>
<feature type="transmembrane region" description="Helical" evidence="1">
    <location>
        <begin position="88"/>
        <end position="107"/>
    </location>
</feature>
<keyword evidence="3" id="KW-1185">Reference proteome</keyword>
<gene>
    <name evidence="2" type="ORF">AN957_03685</name>
</gene>
<dbReference type="Proteomes" id="UP000050996">
    <property type="component" value="Unassembled WGS sequence"/>
</dbReference>
<protein>
    <submittedName>
        <fullName evidence="2">Uncharacterized protein</fullName>
    </submittedName>
</protein>
<feature type="transmembrane region" description="Helical" evidence="1">
    <location>
        <begin position="310"/>
        <end position="331"/>
    </location>
</feature>
<dbReference type="STRING" id="1637975.AN957_03685"/>
<dbReference type="EMBL" id="LJIX01000006">
    <property type="protein sequence ID" value="KQL17799.1"/>
    <property type="molecule type" value="Genomic_DNA"/>
</dbReference>
<comment type="caution">
    <text evidence="2">The sequence shown here is derived from an EMBL/GenBank/DDBJ whole genome shotgun (WGS) entry which is preliminary data.</text>
</comment>
<feature type="transmembrane region" description="Helical" evidence="1">
    <location>
        <begin position="119"/>
        <end position="144"/>
    </location>
</feature>
<keyword evidence="1" id="KW-0812">Transmembrane</keyword>
<feature type="transmembrane region" description="Helical" evidence="1">
    <location>
        <begin position="223"/>
        <end position="242"/>
    </location>
</feature>
<organism evidence="2 3">
    <name type="scientific">Cytobacillus solani</name>
    <dbReference type="NCBI Taxonomy" id="1637975"/>
    <lineage>
        <taxon>Bacteria</taxon>
        <taxon>Bacillati</taxon>
        <taxon>Bacillota</taxon>
        <taxon>Bacilli</taxon>
        <taxon>Bacillales</taxon>
        <taxon>Bacillaceae</taxon>
        <taxon>Cytobacillus</taxon>
    </lineage>
</organism>
<name>A0A0Q3VG20_9BACI</name>
<keyword evidence="1" id="KW-0472">Membrane</keyword>
<reference evidence="2 3" key="1">
    <citation type="submission" date="2015-09" db="EMBL/GenBank/DDBJ databases">
        <title>Genome sequencing project for genomic taxonomy and phylogenomics of Bacillus-like bacteria.</title>
        <authorList>
            <person name="Liu B."/>
            <person name="Wang J."/>
            <person name="Zhu Y."/>
            <person name="Liu G."/>
            <person name="Chen Q."/>
            <person name="Chen Z."/>
            <person name="Lan J."/>
            <person name="Che J."/>
            <person name="Ge C."/>
            <person name="Shi H."/>
            <person name="Pan Z."/>
            <person name="Liu X."/>
        </authorList>
    </citation>
    <scope>NUCLEOTIDE SEQUENCE [LARGE SCALE GENOMIC DNA]</scope>
    <source>
        <strain evidence="2 3">FJAT-18043</strain>
    </source>
</reference>
<evidence type="ECO:0000313" key="3">
    <source>
        <dbReference type="Proteomes" id="UP000050996"/>
    </source>
</evidence>
<proteinExistence type="predicted"/>
<dbReference type="RefSeq" id="WP_056682337.1">
    <property type="nucleotide sequence ID" value="NZ_LJIX01000006.1"/>
</dbReference>
<evidence type="ECO:0000256" key="1">
    <source>
        <dbReference type="SAM" id="Phobius"/>
    </source>
</evidence>
<sequence length="337" mass="38701">MEMIERYVYAVTQLLPQSQREDIAKELRSLIEDMLDERVQDGKVTEKDVEEVLLELGEPRKLANKYRGTNRYLIGPELFDHYVMVLKIALIASSAVMGVSFIIGIILDPPSILQTFISFIISLVTGLPMAFGWTTFAFAVIQFAGNTHLKKKELQPKRSWKPSDLPPVPHPKGRVKRGEAITGIVFYIICIAVFVFSSEYFGVWFFENGKFKEVIPFFNEEYYGYYLLFILLIFGFGIIKECLKMVYGRWTMQLVLFTAVVNIISIIGLIFVIAEPAVWNPNFMTQLVESGQLVPHSDAFKTIGIIWEQATLWLLILFLFALVWDIIDGFIRVRKSR</sequence>
<dbReference type="Pfam" id="PF22564">
    <property type="entry name" value="HAAS"/>
    <property type="match status" value="1"/>
</dbReference>
<dbReference type="PATRIC" id="fig|1637975.4.peg.406"/>
<keyword evidence="1" id="KW-1133">Transmembrane helix</keyword>
<feature type="transmembrane region" description="Helical" evidence="1">
    <location>
        <begin position="180"/>
        <end position="203"/>
    </location>
</feature>
<feature type="transmembrane region" description="Helical" evidence="1">
    <location>
        <begin position="254"/>
        <end position="274"/>
    </location>
</feature>
<evidence type="ECO:0000313" key="2">
    <source>
        <dbReference type="EMBL" id="KQL17799.1"/>
    </source>
</evidence>